<reference evidence="1" key="2">
    <citation type="submission" date="2023-05" db="EMBL/GenBank/DDBJ databases">
        <authorList>
            <person name="Fouks B."/>
        </authorList>
    </citation>
    <scope>NUCLEOTIDE SEQUENCE</scope>
    <source>
        <strain evidence="1">Stay&amp;Tobe</strain>
        <tissue evidence="1">Testes</tissue>
    </source>
</reference>
<dbReference type="Proteomes" id="UP001233999">
    <property type="component" value="Unassembled WGS sequence"/>
</dbReference>
<dbReference type="AlphaFoldDB" id="A0AAD7ZUE4"/>
<evidence type="ECO:0000313" key="2">
    <source>
        <dbReference type="Proteomes" id="UP001233999"/>
    </source>
</evidence>
<sequence>LVGPMTSFRLFLPLPFGGYIPSFFQLRRNSRITSPGGQFALKFRLYERYSALSAKVRI</sequence>
<feature type="non-terminal residue" evidence="1">
    <location>
        <position position="1"/>
    </location>
</feature>
<protein>
    <submittedName>
        <fullName evidence="1">Uncharacterized protein</fullName>
    </submittedName>
</protein>
<comment type="caution">
    <text evidence="1">The sequence shown here is derived from an EMBL/GenBank/DDBJ whole genome shotgun (WGS) entry which is preliminary data.</text>
</comment>
<keyword evidence="2" id="KW-1185">Reference proteome</keyword>
<feature type="non-terminal residue" evidence="1">
    <location>
        <position position="58"/>
    </location>
</feature>
<reference evidence="1" key="1">
    <citation type="journal article" date="2023" name="IScience">
        <title>Live-bearing cockroach genome reveals convergent evolutionary mechanisms linked to viviparity in insects and beyond.</title>
        <authorList>
            <person name="Fouks B."/>
            <person name="Harrison M.C."/>
            <person name="Mikhailova A.A."/>
            <person name="Marchal E."/>
            <person name="English S."/>
            <person name="Carruthers M."/>
            <person name="Jennings E.C."/>
            <person name="Chiamaka E.L."/>
            <person name="Frigard R.A."/>
            <person name="Pippel M."/>
            <person name="Attardo G.M."/>
            <person name="Benoit J.B."/>
            <person name="Bornberg-Bauer E."/>
            <person name="Tobe S.S."/>
        </authorList>
    </citation>
    <scope>NUCLEOTIDE SEQUENCE</scope>
    <source>
        <strain evidence="1">Stay&amp;Tobe</strain>
    </source>
</reference>
<gene>
    <name evidence="1" type="ORF">L9F63_019786</name>
</gene>
<organism evidence="1 2">
    <name type="scientific">Diploptera punctata</name>
    <name type="common">Pacific beetle cockroach</name>
    <dbReference type="NCBI Taxonomy" id="6984"/>
    <lineage>
        <taxon>Eukaryota</taxon>
        <taxon>Metazoa</taxon>
        <taxon>Ecdysozoa</taxon>
        <taxon>Arthropoda</taxon>
        <taxon>Hexapoda</taxon>
        <taxon>Insecta</taxon>
        <taxon>Pterygota</taxon>
        <taxon>Neoptera</taxon>
        <taxon>Polyneoptera</taxon>
        <taxon>Dictyoptera</taxon>
        <taxon>Blattodea</taxon>
        <taxon>Blaberoidea</taxon>
        <taxon>Blaberidae</taxon>
        <taxon>Diplopterinae</taxon>
        <taxon>Diploptera</taxon>
    </lineage>
</organism>
<dbReference type="EMBL" id="JASPKZ010006856">
    <property type="protein sequence ID" value="KAJ9586636.1"/>
    <property type="molecule type" value="Genomic_DNA"/>
</dbReference>
<name>A0AAD7ZUE4_DIPPU</name>
<evidence type="ECO:0000313" key="1">
    <source>
        <dbReference type="EMBL" id="KAJ9586636.1"/>
    </source>
</evidence>
<accession>A0AAD7ZUE4</accession>
<proteinExistence type="predicted"/>